<evidence type="ECO:0000256" key="3">
    <source>
        <dbReference type="ARBA" id="ARBA00022692"/>
    </source>
</evidence>
<dbReference type="RefSeq" id="WP_054667561.1">
    <property type="nucleotide sequence ID" value="NZ_CP125110.1"/>
</dbReference>
<evidence type="ECO:0000256" key="1">
    <source>
        <dbReference type="ARBA" id="ARBA00004141"/>
    </source>
</evidence>
<dbReference type="Proteomes" id="UP000061010">
    <property type="component" value="Chromosome"/>
</dbReference>
<keyword evidence="4 6" id="KW-1133">Transmembrane helix</keyword>
<evidence type="ECO:0000313" key="8">
    <source>
        <dbReference type="Proteomes" id="UP000061010"/>
    </source>
</evidence>
<evidence type="ECO:0000256" key="6">
    <source>
        <dbReference type="SAM" id="Phobius"/>
    </source>
</evidence>
<feature type="transmembrane region" description="Helical" evidence="6">
    <location>
        <begin position="187"/>
        <end position="204"/>
    </location>
</feature>
<dbReference type="InterPro" id="IPR005496">
    <property type="entry name" value="Integral_membrane_TerC"/>
</dbReference>
<feature type="transmembrane region" description="Helical" evidence="6">
    <location>
        <begin position="12"/>
        <end position="38"/>
    </location>
</feature>
<evidence type="ECO:0000313" key="7">
    <source>
        <dbReference type="EMBL" id="ALJ29308.1"/>
    </source>
</evidence>
<dbReference type="PATRIC" id="fig|128780.6.peg.2992"/>
<accession>A0A0S1B2L6</accession>
<dbReference type="GO" id="GO:0016020">
    <property type="term" value="C:membrane"/>
    <property type="evidence" value="ECO:0007669"/>
    <property type="project" value="UniProtKB-SubCell"/>
</dbReference>
<keyword evidence="3 6" id="KW-0812">Transmembrane</keyword>
<name>A0A0S1B2L6_9GAMM</name>
<dbReference type="Pfam" id="PF03741">
    <property type="entry name" value="TerC"/>
    <property type="match status" value="1"/>
</dbReference>
<dbReference type="EMBL" id="CP012900">
    <property type="protein sequence ID" value="ALJ29308.1"/>
    <property type="molecule type" value="Genomic_DNA"/>
</dbReference>
<feature type="transmembrane region" description="Helical" evidence="6">
    <location>
        <begin position="156"/>
        <end position="175"/>
    </location>
</feature>
<keyword evidence="8" id="KW-1185">Reference proteome</keyword>
<gene>
    <name evidence="7" type="ORF">AOT14_29560</name>
</gene>
<feature type="transmembrane region" description="Helical" evidence="6">
    <location>
        <begin position="122"/>
        <end position="144"/>
    </location>
</feature>
<comment type="subcellular location">
    <subcellularLocation>
        <location evidence="1">Membrane</location>
        <topology evidence="1">Multi-pass membrane protein</topology>
    </subcellularLocation>
</comment>
<feature type="transmembrane region" description="Helical" evidence="6">
    <location>
        <begin position="50"/>
        <end position="71"/>
    </location>
</feature>
<sequence length="249" mass="26940">MSFEFLADPNVWVTLFMLSALEIVLGIDNLVFISIAVGRLPEHRRPLARRVGIAVACITRIMLLVSLAYLAHMESNLFTVAGMGISIRDLVLIVGGLFLLYKGIKEVRELVSGGEDQDPTTTKASAAFGTVIAQIAIIDIVFSLDSVITAVGIADHVPVMVCAVLLSVAVMLLAANPLGRFIDANPTVKLLALAFILLVGAVLVLDGLEVHVPKPYIYAAMGFSVMVEWLNLLMRRNAKQHHIPGSDNW</sequence>
<organism evidence="7 8">
    <name type="scientific">Stenotrophomonas acidaminiphila</name>
    <dbReference type="NCBI Taxonomy" id="128780"/>
    <lineage>
        <taxon>Bacteria</taxon>
        <taxon>Pseudomonadati</taxon>
        <taxon>Pseudomonadota</taxon>
        <taxon>Gammaproteobacteria</taxon>
        <taxon>Lysobacterales</taxon>
        <taxon>Lysobacteraceae</taxon>
        <taxon>Stenotrophomonas</taxon>
    </lineage>
</organism>
<evidence type="ECO:0000256" key="2">
    <source>
        <dbReference type="ARBA" id="ARBA00007511"/>
    </source>
</evidence>
<feature type="transmembrane region" description="Helical" evidence="6">
    <location>
        <begin position="216"/>
        <end position="234"/>
    </location>
</feature>
<protein>
    <submittedName>
        <fullName evidence="7">Transmembrane protein</fullName>
    </submittedName>
</protein>
<proteinExistence type="inferred from homology"/>
<dbReference type="KEGG" id="sacz:AOT14_29560"/>
<dbReference type="PANTHER" id="PTHR30238">
    <property type="entry name" value="MEMBRANE BOUND PREDICTED REDOX MODULATOR"/>
    <property type="match status" value="1"/>
</dbReference>
<feature type="transmembrane region" description="Helical" evidence="6">
    <location>
        <begin position="77"/>
        <end position="101"/>
    </location>
</feature>
<dbReference type="AlphaFoldDB" id="A0A0S1B2L6"/>
<reference evidence="7 8" key="1">
    <citation type="journal article" date="2015" name="Genome Announc.">
        <title>Complete Genome Sequencing of Stenotrophomonas acidaminiphila ZAC14D2_NAIMI4_2, a Multidrug-Resistant Strain Isolated from Sediments of a Polluted River in Mexico, Uncovers New Antibiotic Resistance Genes and a Novel Class-II Lasso Peptide Biosynthesis Gene Cluster.</title>
        <authorList>
            <person name="Vinuesa P."/>
            <person name="Ochoa-Sanchez L.E."/>
        </authorList>
    </citation>
    <scope>NUCLEOTIDE SEQUENCE [LARGE SCALE GENOMIC DNA]</scope>
    <source>
        <strain evidence="7 8">ZAC14D2_NAIMI4_2</strain>
    </source>
</reference>
<dbReference type="PANTHER" id="PTHR30238:SF4">
    <property type="entry name" value="SLL1022 PROTEIN"/>
    <property type="match status" value="1"/>
</dbReference>
<dbReference type="OrthoDB" id="9805314at2"/>
<comment type="similarity">
    <text evidence="2">Belongs to the TerC family.</text>
</comment>
<evidence type="ECO:0000256" key="4">
    <source>
        <dbReference type="ARBA" id="ARBA00022989"/>
    </source>
</evidence>
<evidence type="ECO:0000256" key="5">
    <source>
        <dbReference type="ARBA" id="ARBA00023136"/>
    </source>
</evidence>
<keyword evidence="5 6" id="KW-0472">Membrane</keyword>